<gene>
    <name evidence="2" type="ORF">MA16_Dca013592</name>
</gene>
<evidence type="ECO:0000313" key="2">
    <source>
        <dbReference type="EMBL" id="PKU67168.1"/>
    </source>
</evidence>
<protein>
    <submittedName>
        <fullName evidence="2">Uncharacterized protein</fullName>
    </submittedName>
</protein>
<accession>A0A2I0VUS1</accession>
<dbReference type="Proteomes" id="UP000233837">
    <property type="component" value="Unassembled WGS sequence"/>
</dbReference>
<dbReference type="InterPro" id="IPR021916">
    <property type="entry name" value="DUF3527"/>
</dbReference>
<feature type="compositionally biased region" description="Polar residues" evidence="1">
    <location>
        <begin position="398"/>
        <end position="408"/>
    </location>
</feature>
<keyword evidence="3" id="KW-1185">Reference proteome</keyword>
<organism evidence="2 3">
    <name type="scientific">Dendrobium catenatum</name>
    <dbReference type="NCBI Taxonomy" id="906689"/>
    <lineage>
        <taxon>Eukaryota</taxon>
        <taxon>Viridiplantae</taxon>
        <taxon>Streptophyta</taxon>
        <taxon>Embryophyta</taxon>
        <taxon>Tracheophyta</taxon>
        <taxon>Spermatophyta</taxon>
        <taxon>Magnoliopsida</taxon>
        <taxon>Liliopsida</taxon>
        <taxon>Asparagales</taxon>
        <taxon>Orchidaceae</taxon>
        <taxon>Epidendroideae</taxon>
        <taxon>Malaxideae</taxon>
        <taxon>Dendrobiinae</taxon>
        <taxon>Dendrobium</taxon>
    </lineage>
</organism>
<dbReference type="EMBL" id="KZ503216">
    <property type="protein sequence ID" value="PKU67168.1"/>
    <property type="molecule type" value="Genomic_DNA"/>
</dbReference>
<evidence type="ECO:0000256" key="1">
    <source>
        <dbReference type="SAM" id="MobiDB-lite"/>
    </source>
</evidence>
<dbReference type="AlphaFoldDB" id="A0A2I0VUS1"/>
<reference evidence="2 3" key="1">
    <citation type="journal article" date="2016" name="Sci. Rep.">
        <title>The Dendrobium catenatum Lindl. genome sequence provides insights into polysaccharide synthase, floral development and adaptive evolution.</title>
        <authorList>
            <person name="Zhang G.Q."/>
            <person name="Xu Q."/>
            <person name="Bian C."/>
            <person name="Tsai W.C."/>
            <person name="Yeh C.M."/>
            <person name="Liu K.W."/>
            <person name="Yoshida K."/>
            <person name="Zhang L.S."/>
            <person name="Chang S.B."/>
            <person name="Chen F."/>
            <person name="Shi Y."/>
            <person name="Su Y.Y."/>
            <person name="Zhang Y.Q."/>
            <person name="Chen L.J."/>
            <person name="Yin Y."/>
            <person name="Lin M."/>
            <person name="Huang H."/>
            <person name="Deng H."/>
            <person name="Wang Z.W."/>
            <person name="Zhu S.L."/>
            <person name="Zhao X."/>
            <person name="Deng C."/>
            <person name="Niu S.C."/>
            <person name="Huang J."/>
            <person name="Wang M."/>
            <person name="Liu G.H."/>
            <person name="Yang H.J."/>
            <person name="Xiao X.J."/>
            <person name="Hsiao Y.Y."/>
            <person name="Wu W.L."/>
            <person name="Chen Y.Y."/>
            <person name="Mitsuda N."/>
            <person name="Ohme-Takagi M."/>
            <person name="Luo Y.B."/>
            <person name="Van de Peer Y."/>
            <person name="Liu Z.J."/>
        </authorList>
    </citation>
    <scope>NUCLEOTIDE SEQUENCE [LARGE SCALE GENOMIC DNA]</scope>
    <source>
        <tissue evidence="2">The whole plant</tissue>
    </source>
</reference>
<feature type="compositionally biased region" description="Low complexity" evidence="1">
    <location>
        <begin position="137"/>
        <end position="155"/>
    </location>
</feature>
<dbReference type="PANTHER" id="PTHR31390:SF12">
    <property type="entry name" value="PUTATIVE (DUF3527)-RELATED"/>
    <property type="match status" value="1"/>
</dbReference>
<feature type="compositionally biased region" description="Low complexity" evidence="1">
    <location>
        <begin position="458"/>
        <end position="467"/>
    </location>
</feature>
<dbReference type="OrthoDB" id="1898655at2759"/>
<feature type="region of interest" description="Disordered" evidence="1">
    <location>
        <begin position="291"/>
        <end position="328"/>
    </location>
</feature>
<sequence>MGSAHEEVAIRHYVAPVIMSSEQNQPFNLGENTSKSKVQKEWLEMHSEDARNDKIDHSLPSIHRQPCPNRKASEVEEMVKYMSSIPNYLQREEKGLYNIQDKVLNVGVLDWRRLQKWTDHEKKLAANKMNNDSPPGSNLSTFYSSPFSSRSNASPTHERKQSSTFSPTSSLASSAEKEQRNVRRKDSSKNIFKSRDAADIIGSLPSASKVSGNFALLRSNESTKTARLDELEKLQISIEQDGSRSHLNQDGGRPKHRRKHLEEIIARSILSFEAGLLDQGNLRRMNSSRFSENLSLPPRSFAPSSNTHREEPHDACIPPSPKCSRSSTNNTIIGANKNPSFEKGGELLPIVLPRVDLKGISGSPLKSIVHNPPIDVVSRSSSTGRRSPMRLFFDHPRMSTSSVGSISDNPDIAGARSNSRGRRSSVKEILLDPDPSVSRSNSRGRRSPLRKMLESTRKSSSTSVNSSQQPQESCGVVDPIHSTLTRQALLKLSWKNGLPLLMFSSSDDSILVAMMHKRGNPDMNICDCVYEIHTAMAAEIKKKNGAWLSQGTKNKKSEFSCKFVAELIVSSSERVSFDLTHRSFIRELVLLGDELFPSSLSSNQNRDDATNSSSRTELAAIVVESSHQKTGSPSCGNLCSPCIVAILPSGVHSFSNTREPSKLIEKWESGGACDCGGWDEGCELTILTNNTKQMNNVSIMVQDCGDIIDHGNSGFDLFTEGDARKGKPSFSMVSFKEDMFTVEFKASIPLLQAFAISIAMLHDRNHLISMDNFEDLSFDSYPVISS</sequence>
<name>A0A2I0VUS1_9ASPA</name>
<evidence type="ECO:0000313" key="3">
    <source>
        <dbReference type="Proteomes" id="UP000233837"/>
    </source>
</evidence>
<dbReference type="PANTHER" id="PTHR31390">
    <property type="entry name" value="EXPRESSED PROTEIN"/>
    <property type="match status" value="1"/>
</dbReference>
<feature type="compositionally biased region" description="Basic and acidic residues" evidence="1">
    <location>
        <begin position="175"/>
        <end position="189"/>
    </location>
</feature>
<feature type="region of interest" description="Disordered" evidence="1">
    <location>
        <begin position="394"/>
        <end position="475"/>
    </location>
</feature>
<dbReference type="STRING" id="906689.A0A2I0VUS1"/>
<proteinExistence type="predicted"/>
<reference evidence="2 3" key="2">
    <citation type="journal article" date="2017" name="Nature">
        <title>The Apostasia genome and the evolution of orchids.</title>
        <authorList>
            <person name="Zhang G.Q."/>
            <person name="Liu K.W."/>
            <person name="Li Z."/>
            <person name="Lohaus R."/>
            <person name="Hsiao Y.Y."/>
            <person name="Niu S.C."/>
            <person name="Wang J.Y."/>
            <person name="Lin Y.C."/>
            <person name="Xu Q."/>
            <person name="Chen L.J."/>
            <person name="Yoshida K."/>
            <person name="Fujiwara S."/>
            <person name="Wang Z.W."/>
            <person name="Zhang Y.Q."/>
            <person name="Mitsuda N."/>
            <person name="Wang M."/>
            <person name="Liu G.H."/>
            <person name="Pecoraro L."/>
            <person name="Huang H.X."/>
            <person name="Xiao X.J."/>
            <person name="Lin M."/>
            <person name="Wu X.Y."/>
            <person name="Wu W.L."/>
            <person name="Chen Y.Y."/>
            <person name="Chang S.B."/>
            <person name="Sakamoto S."/>
            <person name="Ohme-Takagi M."/>
            <person name="Yagi M."/>
            <person name="Zeng S.J."/>
            <person name="Shen C.Y."/>
            <person name="Yeh C.M."/>
            <person name="Luo Y.B."/>
            <person name="Tsai W.C."/>
            <person name="Van de Peer Y."/>
            <person name="Liu Z.J."/>
        </authorList>
    </citation>
    <scope>NUCLEOTIDE SEQUENCE [LARGE SCALE GENOMIC DNA]</scope>
    <source>
        <tissue evidence="2">The whole plant</tissue>
    </source>
</reference>
<dbReference type="Pfam" id="PF12043">
    <property type="entry name" value="DUF3527"/>
    <property type="match status" value="2"/>
</dbReference>
<feature type="region of interest" description="Disordered" evidence="1">
    <location>
        <begin position="126"/>
        <end position="189"/>
    </location>
</feature>
<feature type="compositionally biased region" description="Low complexity" evidence="1">
    <location>
        <begin position="162"/>
        <end position="174"/>
    </location>
</feature>